<comment type="similarity">
    <text evidence="1">Belongs to the histidine acid phosphatase family.</text>
</comment>
<gene>
    <name evidence="4" type="ORF">BKA67DRAFT_664304</name>
</gene>
<sequence>MAGKLATLALAAIPAVGAETILGVYIFSRHGDRTPKALAPANLTSLGQEQVYSSGNYYRNRYVSSDATSPIYKLSDDVAIASQMIVTSQVDTVLQNSAQAFMQGVYPPVGTLSTESLANGSSVEGALSGYQYIPINAVASASSSSNAENSGWLQGNSGCGNAVVSSNNYFSSSEYLDTLASSQDFYTGLLPVINSTFSESQTSFKNGYTIYDYIHVATIHNSSIPSEDLLTNATLDELLWLANAHEWGLAYNETDQIRAVAGATLAGQILTQLNTTLTGKSKQPFAAQFGAYASFMSFFGLAQLQKVSDDFTGVVDYASTMVFELVADSDDVSSSSYPAASDVSVRFLFANGTAAQNEPQAYPLFGQNDTLLPWSTFVSEMNKFAIADTEDWCTACGNSTGVCAEYASSSSSGSGDGASTSSSSTSGNGMSLAVAGVIGALVTLAVILGIEALVYFLSGLRLVKKSTLAAASAAGGAGHVKA</sequence>
<keyword evidence="2" id="KW-0472">Membrane</keyword>
<feature type="signal peptide" evidence="3">
    <location>
        <begin position="1"/>
        <end position="18"/>
    </location>
</feature>
<dbReference type="OrthoDB" id="258392at2759"/>
<evidence type="ECO:0000313" key="5">
    <source>
        <dbReference type="Proteomes" id="UP000758603"/>
    </source>
</evidence>
<dbReference type="InterPro" id="IPR000560">
    <property type="entry name" value="His_Pase_clade-2"/>
</dbReference>
<dbReference type="InterPro" id="IPR050645">
    <property type="entry name" value="Histidine_acid_phosphatase"/>
</dbReference>
<evidence type="ECO:0000256" key="2">
    <source>
        <dbReference type="SAM" id="Phobius"/>
    </source>
</evidence>
<evidence type="ECO:0000313" key="4">
    <source>
        <dbReference type="EMBL" id="KAH6646467.1"/>
    </source>
</evidence>
<dbReference type="RefSeq" id="XP_045952981.1">
    <property type="nucleotide sequence ID" value="XM_046108348.1"/>
</dbReference>
<name>A0A9P8RIG0_9PEZI</name>
<evidence type="ECO:0000256" key="3">
    <source>
        <dbReference type="SAM" id="SignalP"/>
    </source>
</evidence>
<dbReference type="Pfam" id="PF00328">
    <property type="entry name" value="His_Phos_2"/>
    <property type="match status" value="1"/>
</dbReference>
<dbReference type="PANTHER" id="PTHR11567">
    <property type="entry name" value="ACID PHOSPHATASE-RELATED"/>
    <property type="match status" value="1"/>
</dbReference>
<accession>A0A9P8RIG0</accession>
<evidence type="ECO:0000256" key="1">
    <source>
        <dbReference type="ARBA" id="ARBA00005375"/>
    </source>
</evidence>
<dbReference type="Proteomes" id="UP000758603">
    <property type="component" value="Unassembled WGS sequence"/>
</dbReference>
<keyword evidence="5" id="KW-1185">Reference proteome</keyword>
<feature type="chain" id="PRO_5040470869" evidence="3">
    <location>
        <begin position="19"/>
        <end position="482"/>
    </location>
</feature>
<dbReference type="InterPro" id="IPR029033">
    <property type="entry name" value="His_PPase_superfam"/>
</dbReference>
<dbReference type="GO" id="GO:0016791">
    <property type="term" value="F:phosphatase activity"/>
    <property type="evidence" value="ECO:0007669"/>
    <property type="project" value="TreeGrafter"/>
</dbReference>
<dbReference type="CDD" id="cd07061">
    <property type="entry name" value="HP_HAP_like"/>
    <property type="match status" value="1"/>
</dbReference>
<dbReference type="SUPFAM" id="SSF53254">
    <property type="entry name" value="Phosphoglycerate mutase-like"/>
    <property type="match status" value="1"/>
</dbReference>
<organism evidence="4 5">
    <name type="scientific">Truncatella angustata</name>
    <dbReference type="NCBI Taxonomy" id="152316"/>
    <lineage>
        <taxon>Eukaryota</taxon>
        <taxon>Fungi</taxon>
        <taxon>Dikarya</taxon>
        <taxon>Ascomycota</taxon>
        <taxon>Pezizomycotina</taxon>
        <taxon>Sordariomycetes</taxon>
        <taxon>Xylariomycetidae</taxon>
        <taxon>Amphisphaeriales</taxon>
        <taxon>Sporocadaceae</taxon>
        <taxon>Truncatella</taxon>
    </lineage>
</organism>
<keyword evidence="2" id="KW-0812">Transmembrane</keyword>
<feature type="transmembrane region" description="Helical" evidence="2">
    <location>
        <begin position="432"/>
        <end position="457"/>
    </location>
</feature>
<keyword evidence="3" id="KW-0732">Signal</keyword>
<protein>
    <submittedName>
        <fullName evidence="4">Histidine acid phosphatase-like protein</fullName>
    </submittedName>
</protein>
<dbReference type="AlphaFoldDB" id="A0A9P8RIG0"/>
<dbReference type="EMBL" id="JAGPXC010000010">
    <property type="protein sequence ID" value="KAH6646467.1"/>
    <property type="molecule type" value="Genomic_DNA"/>
</dbReference>
<proteinExistence type="inferred from homology"/>
<keyword evidence="2" id="KW-1133">Transmembrane helix</keyword>
<dbReference type="GeneID" id="70137239"/>
<dbReference type="Gene3D" id="3.40.50.1240">
    <property type="entry name" value="Phosphoglycerate mutase-like"/>
    <property type="match status" value="1"/>
</dbReference>
<dbReference type="PANTHER" id="PTHR11567:SF142">
    <property type="entry name" value="PHOSPHOGLYCERATE MUTASE-LIKE PROTEIN"/>
    <property type="match status" value="1"/>
</dbReference>
<comment type="caution">
    <text evidence="4">The sequence shown here is derived from an EMBL/GenBank/DDBJ whole genome shotgun (WGS) entry which is preliminary data.</text>
</comment>
<reference evidence="4" key="1">
    <citation type="journal article" date="2021" name="Nat. Commun.">
        <title>Genetic determinants of endophytism in the Arabidopsis root mycobiome.</title>
        <authorList>
            <person name="Mesny F."/>
            <person name="Miyauchi S."/>
            <person name="Thiergart T."/>
            <person name="Pickel B."/>
            <person name="Atanasova L."/>
            <person name="Karlsson M."/>
            <person name="Huettel B."/>
            <person name="Barry K.W."/>
            <person name="Haridas S."/>
            <person name="Chen C."/>
            <person name="Bauer D."/>
            <person name="Andreopoulos W."/>
            <person name="Pangilinan J."/>
            <person name="LaButti K."/>
            <person name="Riley R."/>
            <person name="Lipzen A."/>
            <person name="Clum A."/>
            <person name="Drula E."/>
            <person name="Henrissat B."/>
            <person name="Kohler A."/>
            <person name="Grigoriev I.V."/>
            <person name="Martin F.M."/>
            <person name="Hacquard S."/>
        </authorList>
    </citation>
    <scope>NUCLEOTIDE SEQUENCE</scope>
    <source>
        <strain evidence="4">MPI-SDFR-AT-0073</strain>
    </source>
</reference>